<keyword evidence="9" id="KW-1185">Reference proteome</keyword>
<organism evidence="9 10">
    <name type="scientific">Limulus polyphemus</name>
    <name type="common">Atlantic horseshoe crab</name>
    <dbReference type="NCBI Taxonomy" id="6850"/>
    <lineage>
        <taxon>Eukaryota</taxon>
        <taxon>Metazoa</taxon>
        <taxon>Ecdysozoa</taxon>
        <taxon>Arthropoda</taxon>
        <taxon>Chelicerata</taxon>
        <taxon>Merostomata</taxon>
        <taxon>Xiphosura</taxon>
        <taxon>Limulidae</taxon>
        <taxon>Limulus</taxon>
    </lineage>
</organism>
<keyword evidence="7 8" id="KW-0472">Membrane</keyword>
<accession>A0ABM1BQ95</accession>
<feature type="transmembrane region" description="Helical" evidence="8">
    <location>
        <begin position="121"/>
        <end position="140"/>
    </location>
</feature>
<protein>
    <recommendedName>
        <fullName evidence="3">UDP-N-acetylglucosamine transferase subunit ALG14</fullName>
    </recommendedName>
</protein>
<sequence>MILYIILFLLFVFFIRTIIILKRVQCNNSNSLVAKIPFVKVMAIIGSGGHTSEIIQLIHSLSYTYYPRIYVIASSDKMSQDKVLELEQKLQVHATQQHCKEHYQEFCIEKIPRSREVHQSWITTVISTIYSILHSVPLLLRHKPDMILCNGPGTCVPVCLVAFFLSVIGMKKSTIVYVESICRVQTLSLSGQILYYFADYFFVQWPQLKARYTRATYLGLLVN</sequence>
<evidence type="ECO:0000256" key="1">
    <source>
        <dbReference type="ARBA" id="ARBA00004389"/>
    </source>
</evidence>
<proteinExistence type="inferred from homology"/>
<evidence type="ECO:0000256" key="8">
    <source>
        <dbReference type="SAM" id="Phobius"/>
    </source>
</evidence>
<evidence type="ECO:0000256" key="5">
    <source>
        <dbReference type="ARBA" id="ARBA00022824"/>
    </source>
</evidence>
<dbReference type="PANTHER" id="PTHR12154:SF4">
    <property type="entry name" value="UDP-N-ACETYLGLUCOSAMINE TRANSFERASE SUBUNIT ALG14 HOMOLOG"/>
    <property type="match status" value="1"/>
</dbReference>
<dbReference type="GeneID" id="106470561"/>
<dbReference type="PANTHER" id="PTHR12154">
    <property type="entry name" value="GLYCOSYL TRANSFERASE-RELATED"/>
    <property type="match status" value="1"/>
</dbReference>
<dbReference type="Gene3D" id="3.40.50.2000">
    <property type="entry name" value="Glycogen Phosphorylase B"/>
    <property type="match status" value="1"/>
</dbReference>
<evidence type="ECO:0000256" key="6">
    <source>
        <dbReference type="ARBA" id="ARBA00022989"/>
    </source>
</evidence>
<gene>
    <name evidence="10" type="primary">LOC106470561</name>
</gene>
<comment type="subcellular location">
    <subcellularLocation>
        <location evidence="1">Endoplasmic reticulum membrane</location>
        <topology evidence="1">Single-pass membrane protein</topology>
    </subcellularLocation>
</comment>
<name>A0ABM1BQ95_LIMPO</name>
<evidence type="ECO:0000256" key="4">
    <source>
        <dbReference type="ARBA" id="ARBA00022692"/>
    </source>
</evidence>
<keyword evidence="6 8" id="KW-1133">Transmembrane helix</keyword>
<evidence type="ECO:0000256" key="3">
    <source>
        <dbReference type="ARBA" id="ARBA00017467"/>
    </source>
</evidence>
<keyword evidence="10" id="KW-0808">Transferase</keyword>
<dbReference type="SUPFAM" id="SSF53756">
    <property type="entry name" value="UDP-Glycosyltransferase/glycogen phosphorylase"/>
    <property type="match status" value="1"/>
</dbReference>
<evidence type="ECO:0000313" key="9">
    <source>
        <dbReference type="Proteomes" id="UP000694941"/>
    </source>
</evidence>
<evidence type="ECO:0000256" key="7">
    <source>
        <dbReference type="ARBA" id="ARBA00023136"/>
    </source>
</evidence>
<dbReference type="Pfam" id="PF08660">
    <property type="entry name" value="Alg14"/>
    <property type="match status" value="1"/>
</dbReference>
<evidence type="ECO:0000313" key="10">
    <source>
        <dbReference type="RefSeq" id="XP_013786577.1"/>
    </source>
</evidence>
<comment type="similarity">
    <text evidence="2">Belongs to the ALG14 family.</text>
</comment>
<feature type="transmembrane region" description="Helical" evidence="8">
    <location>
        <begin position="147"/>
        <end position="170"/>
    </location>
</feature>
<reference evidence="10" key="1">
    <citation type="submission" date="2025-08" db="UniProtKB">
        <authorList>
            <consortium name="RefSeq"/>
        </authorList>
    </citation>
    <scope>IDENTIFICATION</scope>
    <source>
        <tissue evidence="10">Muscle</tissue>
    </source>
</reference>
<keyword evidence="4 8" id="KW-0812">Transmembrane</keyword>
<evidence type="ECO:0000256" key="2">
    <source>
        <dbReference type="ARBA" id="ARBA00009731"/>
    </source>
</evidence>
<keyword evidence="5" id="KW-0256">Endoplasmic reticulum</keyword>
<dbReference type="InterPro" id="IPR013969">
    <property type="entry name" value="Oligosacch_biosynth_Alg14"/>
</dbReference>
<dbReference type="Proteomes" id="UP000694941">
    <property type="component" value="Unplaced"/>
</dbReference>
<dbReference type="GO" id="GO:0016740">
    <property type="term" value="F:transferase activity"/>
    <property type="evidence" value="ECO:0007669"/>
    <property type="project" value="UniProtKB-KW"/>
</dbReference>
<dbReference type="RefSeq" id="XP_013786577.1">
    <property type="nucleotide sequence ID" value="XM_013931123.2"/>
</dbReference>